<evidence type="ECO:0000313" key="1">
    <source>
        <dbReference type="EMBL" id="KAL3859445.1"/>
    </source>
</evidence>
<protein>
    <recommendedName>
        <fullName evidence="3">CCHC-type domain-containing protein</fullName>
    </recommendedName>
</protein>
<evidence type="ECO:0000313" key="2">
    <source>
        <dbReference type="Proteomes" id="UP001634394"/>
    </source>
</evidence>
<dbReference type="AlphaFoldDB" id="A0ABD3VCX2"/>
<keyword evidence="2" id="KW-1185">Reference proteome</keyword>
<evidence type="ECO:0008006" key="3">
    <source>
        <dbReference type="Google" id="ProtNLM"/>
    </source>
</evidence>
<dbReference type="EMBL" id="JBJQND010000012">
    <property type="protein sequence ID" value="KAL3859445.1"/>
    <property type="molecule type" value="Genomic_DNA"/>
</dbReference>
<sequence>MERKLLERFDVASLGCKPGVLWGYTNIVTGVRMVRVEKEDAPKIPVLFYVMGFRVRTWYRKCERDRKCTKCNNIGHRPWECKEEARKEQELEHTGRRTYAEATATIPNVSVQNQGSVVEERRRDIYYHPVRPHDNP</sequence>
<accession>A0ABD3VCX2</accession>
<proteinExistence type="predicted"/>
<dbReference type="Proteomes" id="UP001634394">
    <property type="component" value="Unassembled WGS sequence"/>
</dbReference>
<organism evidence="1 2">
    <name type="scientific">Sinanodonta woodiana</name>
    <name type="common">Chinese pond mussel</name>
    <name type="synonym">Anodonta woodiana</name>
    <dbReference type="NCBI Taxonomy" id="1069815"/>
    <lineage>
        <taxon>Eukaryota</taxon>
        <taxon>Metazoa</taxon>
        <taxon>Spiralia</taxon>
        <taxon>Lophotrochozoa</taxon>
        <taxon>Mollusca</taxon>
        <taxon>Bivalvia</taxon>
        <taxon>Autobranchia</taxon>
        <taxon>Heteroconchia</taxon>
        <taxon>Palaeoheterodonta</taxon>
        <taxon>Unionida</taxon>
        <taxon>Unionoidea</taxon>
        <taxon>Unionidae</taxon>
        <taxon>Unioninae</taxon>
        <taxon>Sinanodonta</taxon>
    </lineage>
</organism>
<comment type="caution">
    <text evidence="1">The sequence shown here is derived from an EMBL/GenBank/DDBJ whole genome shotgun (WGS) entry which is preliminary data.</text>
</comment>
<name>A0ABD3VCX2_SINWO</name>
<gene>
    <name evidence="1" type="ORF">ACJMK2_009665</name>
</gene>
<reference evidence="1 2" key="1">
    <citation type="submission" date="2024-11" db="EMBL/GenBank/DDBJ databases">
        <title>Chromosome-level genome assembly of the freshwater bivalve Anodonta woodiana.</title>
        <authorList>
            <person name="Chen X."/>
        </authorList>
    </citation>
    <scope>NUCLEOTIDE SEQUENCE [LARGE SCALE GENOMIC DNA]</scope>
    <source>
        <strain evidence="1">MN2024</strain>
        <tissue evidence="1">Gills</tissue>
    </source>
</reference>